<gene>
    <name evidence="1" type="ORF">NSA58_04650</name>
</gene>
<sequence>MERISLQNAEKIKEILLYNSIDNKSINLEYKNIKTIINIDGTTEREKSPLFDYMDMFNFLCSQENDNFQCVEINNKKYDLYMNIGGWGYEYDIPNMHIVLGTTFSKIGSKQYFSQLEISQALEDDKCIYLVKNISKLSGEGAISRLNSGLKERALKYERRNRLINRLKTTTKLYDDNEWMIVSKIRKEDLSDKEKYNNIFYSMIKDILNYSFTIEDIIAEDKILATVK</sequence>
<evidence type="ECO:0000313" key="1">
    <source>
        <dbReference type="EMBL" id="MCR1822070.1"/>
    </source>
</evidence>
<reference evidence="1" key="1">
    <citation type="submission" date="2022-07" db="EMBL/GenBank/DDBJ databases">
        <title>Enhanced cultured diversity of the mouse gut microbiota enables custom-made synthetic communities.</title>
        <authorList>
            <person name="Afrizal A."/>
        </authorList>
    </citation>
    <scope>NUCLEOTIDE SEQUENCE</scope>
    <source>
        <strain evidence="1">DSM 29186</strain>
    </source>
</reference>
<organism evidence="1 2">
    <name type="scientific">Terrisporobacter muris</name>
    <dbReference type="NCBI Taxonomy" id="2963284"/>
    <lineage>
        <taxon>Bacteria</taxon>
        <taxon>Bacillati</taxon>
        <taxon>Bacillota</taxon>
        <taxon>Clostridia</taxon>
        <taxon>Peptostreptococcales</taxon>
        <taxon>Peptostreptococcaceae</taxon>
        <taxon>Terrisporobacter</taxon>
    </lineage>
</organism>
<proteinExistence type="predicted"/>
<dbReference type="RefSeq" id="WP_257560183.1">
    <property type="nucleotide sequence ID" value="NZ_JANKBY010000033.1"/>
</dbReference>
<comment type="caution">
    <text evidence="1">The sequence shown here is derived from an EMBL/GenBank/DDBJ whole genome shotgun (WGS) entry which is preliminary data.</text>
</comment>
<evidence type="ECO:0000313" key="2">
    <source>
        <dbReference type="Proteomes" id="UP001140817"/>
    </source>
</evidence>
<name>A0A9X2M9Z5_9FIRM</name>
<dbReference type="Proteomes" id="UP001140817">
    <property type="component" value="Unassembled WGS sequence"/>
</dbReference>
<protein>
    <submittedName>
        <fullName evidence="1">Uncharacterized protein</fullName>
    </submittedName>
</protein>
<accession>A0A9X2M9Z5</accession>
<keyword evidence="2" id="KW-1185">Reference proteome</keyword>
<dbReference type="EMBL" id="JANKBY010000033">
    <property type="protein sequence ID" value="MCR1822070.1"/>
    <property type="molecule type" value="Genomic_DNA"/>
</dbReference>
<dbReference type="AlphaFoldDB" id="A0A9X2M9Z5"/>